<dbReference type="EMBL" id="RCMK01001222">
    <property type="protein sequence ID" value="KAG2899103.1"/>
    <property type="molecule type" value="Genomic_DNA"/>
</dbReference>
<reference evidence="1" key="1">
    <citation type="submission" date="2018-10" db="EMBL/GenBank/DDBJ databases">
        <title>Effector identification in a new, highly contiguous assembly of the strawberry crown rot pathogen Phytophthora cactorum.</title>
        <authorList>
            <person name="Armitage A.D."/>
            <person name="Nellist C.F."/>
            <person name="Bates H."/>
            <person name="Vickerstaff R.J."/>
            <person name="Harrison R.J."/>
        </authorList>
    </citation>
    <scope>NUCLEOTIDE SEQUENCE</scope>
    <source>
        <strain evidence="1">4040</strain>
    </source>
</reference>
<comment type="caution">
    <text evidence="1">The sequence shown here is derived from an EMBL/GenBank/DDBJ whole genome shotgun (WGS) entry which is preliminary data.</text>
</comment>
<evidence type="ECO:0000313" key="2">
    <source>
        <dbReference type="Proteomes" id="UP000736787"/>
    </source>
</evidence>
<proteinExistence type="predicted"/>
<accession>A0A8T1JV63</accession>
<dbReference type="AlphaFoldDB" id="A0A8T1JV63"/>
<sequence length="98" mass="10902">MVGHLLFAFLCCGFLVFRSSLADSSSVQVDHLVVPCACSSPSAARCSSAHQLSHVNQIEFLSSVGRWWLSFTLFLFFGTWWIVDHLCLLLLVLVVVID</sequence>
<dbReference type="Proteomes" id="UP000736787">
    <property type="component" value="Unassembled WGS sequence"/>
</dbReference>
<organism evidence="1 2">
    <name type="scientific">Phytophthora cactorum</name>
    <dbReference type="NCBI Taxonomy" id="29920"/>
    <lineage>
        <taxon>Eukaryota</taxon>
        <taxon>Sar</taxon>
        <taxon>Stramenopiles</taxon>
        <taxon>Oomycota</taxon>
        <taxon>Peronosporomycetes</taxon>
        <taxon>Peronosporales</taxon>
        <taxon>Peronosporaceae</taxon>
        <taxon>Phytophthora</taxon>
    </lineage>
</organism>
<name>A0A8T1JV63_9STRA</name>
<evidence type="ECO:0000313" key="1">
    <source>
        <dbReference type="EMBL" id="KAG2899103.1"/>
    </source>
</evidence>
<protein>
    <submittedName>
        <fullName evidence="1">Uncharacterized protein</fullName>
    </submittedName>
</protein>
<gene>
    <name evidence="1" type="ORF">PC117_g22365</name>
</gene>